<dbReference type="Proteomes" id="UP001596957">
    <property type="component" value="Unassembled WGS sequence"/>
</dbReference>
<accession>A0ABW2W1V9</accession>
<protein>
    <submittedName>
        <fullName evidence="1">Uncharacterized protein</fullName>
    </submittedName>
</protein>
<organism evidence="1 2">
    <name type="scientific">Streptomyces lutosisoli</name>
    <dbReference type="NCBI Taxonomy" id="2665721"/>
    <lineage>
        <taxon>Bacteria</taxon>
        <taxon>Bacillati</taxon>
        <taxon>Actinomycetota</taxon>
        <taxon>Actinomycetes</taxon>
        <taxon>Kitasatosporales</taxon>
        <taxon>Streptomycetaceae</taxon>
        <taxon>Streptomyces</taxon>
    </lineage>
</organism>
<evidence type="ECO:0000313" key="2">
    <source>
        <dbReference type="Proteomes" id="UP001596957"/>
    </source>
</evidence>
<evidence type="ECO:0000313" key="1">
    <source>
        <dbReference type="EMBL" id="MFD0289775.1"/>
    </source>
</evidence>
<keyword evidence="2" id="KW-1185">Reference proteome</keyword>
<reference evidence="2" key="1">
    <citation type="journal article" date="2019" name="Int. J. Syst. Evol. Microbiol.">
        <title>The Global Catalogue of Microorganisms (GCM) 10K type strain sequencing project: providing services to taxonomists for standard genome sequencing and annotation.</title>
        <authorList>
            <consortium name="The Broad Institute Genomics Platform"/>
            <consortium name="The Broad Institute Genome Sequencing Center for Infectious Disease"/>
            <person name="Wu L."/>
            <person name="Ma J."/>
        </authorList>
    </citation>
    <scope>NUCLEOTIDE SEQUENCE [LARGE SCALE GENOMIC DNA]</scope>
    <source>
        <strain evidence="2">CGMCC 4.7198</strain>
    </source>
</reference>
<comment type="caution">
    <text evidence="1">The sequence shown here is derived from an EMBL/GenBank/DDBJ whole genome shotgun (WGS) entry which is preliminary data.</text>
</comment>
<dbReference type="RefSeq" id="WP_381263333.1">
    <property type="nucleotide sequence ID" value="NZ_JBHTBI010000076.1"/>
</dbReference>
<gene>
    <name evidence="1" type="ORF">ACFQZP_51040</name>
</gene>
<dbReference type="EMBL" id="JBHTEC010000011">
    <property type="protein sequence ID" value="MFD0289775.1"/>
    <property type="molecule type" value="Genomic_DNA"/>
</dbReference>
<sequence>MSAIDPAEAIRPDWWTDDTYLHLAALEDVALPGRGFAEAERNHPTLPALKNLIRAVWWLGKTGGGEDRAELVEEALNTVESCAVAAVRALRRTRSQLSDRAVDDEDAEFERSCERDEDYGTPPARLTDATFTVRLPGFSGDTVSGHIHVSESGALTVQGGGPLADLDFLGRLDAREVIDAVEHLITRQVERPLVDPSGPHTD</sequence>
<name>A0ABW2W1V9_9ACTN</name>
<proteinExistence type="predicted"/>